<organism evidence="2">
    <name type="scientific">Spodoptera frugiperda</name>
    <name type="common">Fall armyworm</name>
    <dbReference type="NCBI Taxonomy" id="7108"/>
    <lineage>
        <taxon>Eukaryota</taxon>
        <taxon>Metazoa</taxon>
        <taxon>Ecdysozoa</taxon>
        <taxon>Arthropoda</taxon>
        <taxon>Hexapoda</taxon>
        <taxon>Insecta</taxon>
        <taxon>Pterygota</taxon>
        <taxon>Neoptera</taxon>
        <taxon>Endopterygota</taxon>
        <taxon>Lepidoptera</taxon>
        <taxon>Glossata</taxon>
        <taxon>Ditrysia</taxon>
        <taxon>Noctuoidea</taxon>
        <taxon>Noctuidae</taxon>
        <taxon>Amphipyrinae</taxon>
        <taxon>Spodoptera</taxon>
    </lineage>
</organism>
<evidence type="ECO:0000313" key="2">
    <source>
        <dbReference type="EMBL" id="SOQ39865.1"/>
    </source>
</evidence>
<feature type="compositionally biased region" description="Polar residues" evidence="1">
    <location>
        <begin position="50"/>
        <end position="59"/>
    </location>
</feature>
<accession>A0A2H1VGA7</accession>
<gene>
    <name evidence="2" type="ORF">SFRICE_008629</name>
</gene>
<protein>
    <submittedName>
        <fullName evidence="2">SFRICE_008629</fullName>
    </submittedName>
</protein>
<reference evidence="2" key="1">
    <citation type="submission" date="2016-07" db="EMBL/GenBank/DDBJ databases">
        <authorList>
            <person name="Bretaudeau A."/>
        </authorList>
    </citation>
    <scope>NUCLEOTIDE SEQUENCE</scope>
    <source>
        <strain evidence="2">Rice</strain>
        <tissue evidence="2">Whole body</tissue>
    </source>
</reference>
<feature type="region of interest" description="Disordered" evidence="1">
    <location>
        <begin position="35"/>
        <end position="66"/>
    </location>
</feature>
<dbReference type="AlphaFoldDB" id="A0A2H1VGA7"/>
<name>A0A2H1VGA7_SPOFR</name>
<evidence type="ECO:0000256" key="1">
    <source>
        <dbReference type="SAM" id="MobiDB-lite"/>
    </source>
</evidence>
<proteinExistence type="predicted"/>
<sequence>MKIPTLRNFRIESNSKQKIIPKTISFRVSVSHARRRLRSEGAHERRHATHATNQHSQSLKYPKYEQ</sequence>
<dbReference type="EMBL" id="ODYU01002417">
    <property type="protein sequence ID" value="SOQ39865.1"/>
    <property type="molecule type" value="Genomic_DNA"/>
</dbReference>